<organism evidence="11 12">
    <name type="scientific">Vibrio agarivorans</name>
    <dbReference type="NCBI Taxonomy" id="153622"/>
    <lineage>
        <taxon>Bacteria</taxon>
        <taxon>Pseudomonadati</taxon>
        <taxon>Pseudomonadota</taxon>
        <taxon>Gammaproteobacteria</taxon>
        <taxon>Vibrionales</taxon>
        <taxon>Vibrionaceae</taxon>
        <taxon>Vibrio</taxon>
    </lineage>
</organism>
<comment type="cofactor">
    <cofactor evidence="10">
        <name>FMN</name>
        <dbReference type="ChEBI" id="CHEBI:58210"/>
    </cofactor>
</comment>
<feature type="modified residue" description="FMN phosphoryl threonine" evidence="10">
    <location>
        <position position="166"/>
    </location>
</feature>
<name>A0ABT7Y0A4_9VIBR</name>
<comment type="subunit">
    <text evidence="10">The complex is composed of six subunits: RnfA, RnfB, RnfC, RnfD, RnfE and RnfG.</text>
</comment>
<feature type="transmembrane region" description="Helical" evidence="10">
    <location>
        <begin position="213"/>
        <end position="232"/>
    </location>
</feature>
<comment type="function">
    <text evidence="10">Part of a membrane-bound complex that couples electron transfer with translocation of ions across the membrane.</text>
</comment>
<keyword evidence="9 10" id="KW-0472">Membrane</keyword>
<evidence type="ECO:0000256" key="4">
    <source>
        <dbReference type="ARBA" id="ARBA00022643"/>
    </source>
</evidence>
<evidence type="ECO:0000256" key="8">
    <source>
        <dbReference type="ARBA" id="ARBA00022989"/>
    </source>
</evidence>
<keyword evidence="10" id="KW-1003">Cell membrane</keyword>
<sequence length="327" mass="35090">MINFKPQIGPYAHSNNSTTTIMYHVVLALMPAVCVAGLRFGPSAIRVVITCVVAAVLAEVVCLSLQRKPLRNALDGSAILTGLILALSLPAHFQTELCVLGALFCIVVGKQAYGGLGQNIFNPAMLGRVFLLICFPVQMTDWSAPYAGEVQSAAEWLSYDGVSAATVLSRSISTPTINELLTGKMSGSIGEVHSIWLLLGGVYLLFRRIVTPAIPLCFFIGLLFPALVANLFQPEQFLAPHIHMFSGAAVLCAFFIATDMVTSPSSTKGQMIYGLLCGGLVWLIREAGSYPEGVAFAVLIVNAVSPLIDHYIQPKRFGSSKQLVEEK</sequence>
<comment type="subcellular location">
    <subcellularLocation>
        <location evidence="10">Cell inner membrane</location>
        <topology evidence="10">Multi-pass membrane protein</topology>
    </subcellularLocation>
</comment>
<dbReference type="Pfam" id="PF03116">
    <property type="entry name" value="NQR2_RnfD_RnfE"/>
    <property type="match status" value="1"/>
</dbReference>
<comment type="similarity">
    <text evidence="10">Belongs to the NqrB/RnfD family.</text>
</comment>
<keyword evidence="6 10" id="KW-1278">Translocase</keyword>
<keyword evidence="8 10" id="KW-1133">Transmembrane helix</keyword>
<dbReference type="EC" id="7.-.-.-" evidence="10"/>
<keyword evidence="7 10" id="KW-0249">Electron transport</keyword>
<dbReference type="HAMAP" id="MF_00462">
    <property type="entry name" value="RsxD_RnfD"/>
    <property type="match status" value="1"/>
</dbReference>
<reference evidence="11" key="1">
    <citation type="submission" date="2024-05" db="EMBL/GenBank/DDBJ databases">
        <title>Genome Sequences of Four Agar- Degrading Marine Bacteria.</title>
        <authorList>
            <person name="Phillips E.K."/>
            <person name="Shaffer J.C."/>
            <person name="Henson M.W."/>
            <person name="Temperton B."/>
            <person name="Thrash C.J."/>
            <person name="Martin M.O."/>
        </authorList>
    </citation>
    <scope>NUCLEOTIDE SEQUENCE</scope>
    <source>
        <strain evidence="11">EKP203</strain>
    </source>
</reference>
<evidence type="ECO:0000256" key="10">
    <source>
        <dbReference type="HAMAP-Rule" id="MF_00462"/>
    </source>
</evidence>
<dbReference type="PANTHER" id="PTHR30578:SF0">
    <property type="entry name" value="ION-TRANSLOCATING OXIDOREDUCTASE COMPLEX SUBUNIT D"/>
    <property type="match status" value="1"/>
</dbReference>
<evidence type="ECO:0000256" key="5">
    <source>
        <dbReference type="ARBA" id="ARBA00022692"/>
    </source>
</evidence>
<dbReference type="InterPro" id="IPR011303">
    <property type="entry name" value="RnfD_bac"/>
</dbReference>
<dbReference type="PANTHER" id="PTHR30578">
    <property type="entry name" value="ELECTRON TRANSPORT COMPLEX PROTEIN RNFD"/>
    <property type="match status" value="1"/>
</dbReference>
<feature type="transmembrane region" description="Helical" evidence="10">
    <location>
        <begin position="47"/>
        <end position="66"/>
    </location>
</feature>
<keyword evidence="5 10" id="KW-0812">Transmembrane</keyword>
<gene>
    <name evidence="10" type="primary">rnfD</name>
    <name evidence="11" type="ORF">QWJ08_07405</name>
</gene>
<feature type="transmembrane region" description="Helical" evidence="10">
    <location>
        <begin position="20"/>
        <end position="40"/>
    </location>
</feature>
<accession>A0ABT7Y0A4</accession>
<evidence type="ECO:0000256" key="2">
    <source>
        <dbReference type="ARBA" id="ARBA00022553"/>
    </source>
</evidence>
<keyword evidence="1 10" id="KW-0813">Transport</keyword>
<evidence type="ECO:0000256" key="7">
    <source>
        <dbReference type="ARBA" id="ARBA00022982"/>
    </source>
</evidence>
<keyword evidence="10" id="KW-0997">Cell inner membrane</keyword>
<feature type="transmembrane region" description="Helical" evidence="10">
    <location>
        <begin position="238"/>
        <end position="258"/>
    </location>
</feature>
<dbReference type="EMBL" id="JAUEOZ010000001">
    <property type="protein sequence ID" value="MDN2481219.1"/>
    <property type="molecule type" value="Genomic_DNA"/>
</dbReference>
<dbReference type="InterPro" id="IPR004338">
    <property type="entry name" value="NqrB/RnfD"/>
</dbReference>
<evidence type="ECO:0000313" key="12">
    <source>
        <dbReference type="Proteomes" id="UP001169719"/>
    </source>
</evidence>
<evidence type="ECO:0000256" key="1">
    <source>
        <dbReference type="ARBA" id="ARBA00022448"/>
    </source>
</evidence>
<evidence type="ECO:0000256" key="9">
    <source>
        <dbReference type="ARBA" id="ARBA00023136"/>
    </source>
</evidence>
<comment type="caution">
    <text evidence="11">The sequence shown here is derived from an EMBL/GenBank/DDBJ whole genome shotgun (WGS) entry which is preliminary data.</text>
</comment>
<dbReference type="RefSeq" id="WP_289961353.1">
    <property type="nucleotide sequence ID" value="NZ_JAUEOZ010000001.1"/>
</dbReference>
<protein>
    <recommendedName>
        <fullName evidence="10">Ion-translocating oxidoreductase complex subunit D</fullName>
        <ecNumber evidence="10">7.-.-.-</ecNumber>
    </recommendedName>
    <alternativeName>
        <fullName evidence="10">Rnf electron transport complex subunit D</fullName>
    </alternativeName>
</protein>
<dbReference type="NCBIfam" id="TIGR01946">
    <property type="entry name" value="rnfD"/>
    <property type="match status" value="1"/>
</dbReference>
<evidence type="ECO:0000256" key="3">
    <source>
        <dbReference type="ARBA" id="ARBA00022630"/>
    </source>
</evidence>
<comment type="caution">
    <text evidence="10">Lacks conserved residue(s) required for the propagation of feature annotation.</text>
</comment>
<keyword evidence="2 10" id="KW-0597">Phosphoprotein</keyword>
<evidence type="ECO:0000256" key="6">
    <source>
        <dbReference type="ARBA" id="ARBA00022967"/>
    </source>
</evidence>
<keyword evidence="12" id="KW-1185">Reference proteome</keyword>
<evidence type="ECO:0000313" key="11">
    <source>
        <dbReference type="EMBL" id="MDN2481219.1"/>
    </source>
</evidence>
<proteinExistence type="inferred from homology"/>
<keyword evidence="3 10" id="KW-0285">Flavoprotein</keyword>
<dbReference type="Proteomes" id="UP001169719">
    <property type="component" value="Unassembled WGS sequence"/>
</dbReference>
<keyword evidence="4 10" id="KW-0288">FMN</keyword>